<name>A0A183J2M0_9BILA</name>
<dbReference type="EMBL" id="UZAM01013639">
    <property type="protein sequence ID" value="VDP29098.1"/>
    <property type="molecule type" value="Genomic_DNA"/>
</dbReference>
<sequence>MLKYHGAVAFLDITESGDKSLIGSSSNGPPVYLASVLYARGSPDGHRIALTGSHRRPCGGGGGSELRIDGEERGNLRSSNPQSQGSEGGSSDSVVRDSKTSVDDDDECQTTSELNALSALFLRKRRVFDDV</sequence>
<proteinExistence type="predicted"/>
<evidence type="ECO:0000313" key="2">
    <source>
        <dbReference type="EMBL" id="VDP29098.1"/>
    </source>
</evidence>
<feature type="region of interest" description="Disordered" evidence="1">
    <location>
        <begin position="48"/>
        <end position="110"/>
    </location>
</feature>
<dbReference type="AlphaFoldDB" id="A0A183J2M0"/>
<evidence type="ECO:0000313" key="4">
    <source>
        <dbReference type="WBParaSite" id="SBAD_0001048101-mRNA-1"/>
    </source>
</evidence>
<gene>
    <name evidence="2" type="ORF">SBAD_LOCUS10120</name>
</gene>
<reference evidence="2 3" key="2">
    <citation type="submission" date="2018-11" db="EMBL/GenBank/DDBJ databases">
        <authorList>
            <consortium name="Pathogen Informatics"/>
        </authorList>
    </citation>
    <scope>NUCLEOTIDE SEQUENCE [LARGE SCALE GENOMIC DNA]</scope>
</reference>
<feature type="compositionally biased region" description="Basic and acidic residues" evidence="1">
    <location>
        <begin position="66"/>
        <end position="75"/>
    </location>
</feature>
<organism evidence="4">
    <name type="scientific">Soboliphyme baturini</name>
    <dbReference type="NCBI Taxonomy" id="241478"/>
    <lineage>
        <taxon>Eukaryota</taxon>
        <taxon>Metazoa</taxon>
        <taxon>Ecdysozoa</taxon>
        <taxon>Nematoda</taxon>
        <taxon>Enoplea</taxon>
        <taxon>Dorylaimia</taxon>
        <taxon>Dioctophymatida</taxon>
        <taxon>Dioctophymatoidea</taxon>
        <taxon>Soboliphymatidae</taxon>
        <taxon>Soboliphyme</taxon>
    </lineage>
</organism>
<dbReference type="Proteomes" id="UP000270296">
    <property type="component" value="Unassembled WGS sequence"/>
</dbReference>
<evidence type="ECO:0000313" key="3">
    <source>
        <dbReference type="Proteomes" id="UP000270296"/>
    </source>
</evidence>
<keyword evidence="3" id="KW-1185">Reference proteome</keyword>
<protein>
    <submittedName>
        <fullName evidence="2 4">Uncharacterized protein</fullName>
    </submittedName>
</protein>
<accession>A0A183J2M0</accession>
<evidence type="ECO:0000256" key="1">
    <source>
        <dbReference type="SAM" id="MobiDB-lite"/>
    </source>
</evidence>
<dbReference type="WBParaSite" id="SBAD_0001048101-mRNA-1">
    <property type="protein sequence ID" value="SBAD_0001048101-mRNA-1"/>
    <property type="gene ID" value="SBAD_0001048101"/>
</dbReference>
<reference evidence="4" key="1">
    <citation type="submission" date="2016-06" db="UniProtKB">
        <authorList>
            <consortium name="WormBaseParasite"/>
        </authorList>
    </citation>
    <scope>IDENTIFICATION</scope>
</reference>
<feature type="compositionally biased region" description="Low complexity" evidence="1">
    <location>
        <begin position="78"/>
        <end position="93"/>
    </location>
</feature>